<evidence type="ECO:0000256" key="6">
    <source>
        <dbReference type="ARBA" id="ARBA00023136"/>
    </source>
</evidence>
<keyword evidence="10" id="KW-1185">Reference proteome</keyword>
<feature type="transmembrane region" description="Helical" evidence="7">
    <location>
        <begin position="111"/>
        <end position="132"/>
    </location>
</feature>
<dbReference type="OrthoDB" id="9794684at2"/>
<evidence type="ECO:0000256" key="7">
    <source>
        <dbReference type="RuleBase" id="RU363032"/>
    </source>
</evidence>
<dbReference type="InterPro" id="IPR000515">
    <property type="entry name" value="MetI-like"/>
</dbReference>
<keyword evidence="5 7" id="KW-1133">Transmembrane helix</keyword>
<dbReference type="Proteomes" id="UP000239297">
    <property type="component" value="Unassembled WGS sequence"/>
</dbReference>
<comment type="similarity">
    <text evidence="7">Belongs to the binding-protein-dependent transport system permease family.</text>
</comment>
<evidence type="ECO:0000256" key="2">
    <source>
        <dbReference type="ARBA" id="ARBA00022448"/>
    </source>
</evidence>
<dbReference type="EMBL" id="PRKW01000005">
    <property type="protein sequence ID" value="PPB48829.1"/>
    <property type="molecule type" value="Genomic_DNA"/>
</dbReference>
<dbReference type="PANTHER" id="PTHR43744:SF12">
    <property type="entry name" value="ABC TRANSPORTER PERMEASE PROTEIN MG189-RELATED"/>
    <property type="match status" value="1"/>
</dbReference>
<dbReference type="PANTHER" id="PTHR43744">
    <property type="entry name" value="ABC TRANSPORTER PERMEASE PROTEIN MG189-RELATED-RELATED"/>
    <property type="match status" value="1"/>
</dbReference>
<evidence type="ECO:0000313" key="10">
    <source>
        <dbReference type="Proteomes" id="UP000239297"/>
    </source>
</evidence>
<keyword evidence="4 7" id="KW-0812">Transmembrane</keyword>
<evidence type="ECO:0000313" key="9">
    <source>
        <dbReference type="EMBL" id="PPB48829.1"/>
    </source>
</evidence>
<dbReference type="SUPFAM" id="SSF161098">
    <property type="entry name" value="MetI-like"/>
    <property type="match status" value="1"/>
</dbReference>
<comment type="subcellular location">
    <subcellularLocation>
        <location evidence="1 7">Cell membrane</location>
        <topology evidence="1 7">Multi-pass membrane protein</topology>
    </subcellularLocation>
</comment>
<keyword evidence="2 7" id="KW-0813">Transport</keyword>
<proteinExistence type="inferred from homology"/>
<dbReference type="GO" id="GO:0005886">
    <property type="term" value="C:plasma membrane"/>
    <property type="evidence" value="ECO:0007669"/>
    <property type="project" value="UniProtKB-SubCell"/>
</dbReference>
<gene>
    <name evidence="9" type="ORF">C4K88_12395</name>
</gene>
<feature type="transmembrane region" description="Helical" evidence="7">
    <location>
        <begin position="280"/>
        <end position="298"/>
    </location>
</feature>
<keyword evidence="9" id="KW-0067">ATP-binding</keyword>
<dbReference type="CDD" id="cd06261">
    <property type="entry name" value="TM_PBP2"/>
    <property type="match status" value="1"/>
</dbReference>
<dbReference type="GO" id="GO:0005524">
    <property type="term" value="F:ATP binding"/>
    <property type="evidence" value="ECO:0007669"/>
    <property type="project" value="UniProtKB-KW"/>
</dbReference>
<protein>
    <submittedName>
        <fullName evidence="9">Thiamine ABC transporter ATP-binding protein</fullName>
    </submittedName>
</protein>
<dbReference type="PROSITE" id="PS50928">
    <property type="entry name" value="ABC_TM1"/>
    <property type="match status" value="1"/>
</dbReference>
<organism evidence="9 10">
    <name type="scientific">Arthrobacter pityocampae</name>
    <dbReference type="NCBI Taxonomy" id="547334"/>
    <lineage>
        <taxon>Bacteria</taxon>
        <taxon>Bacillati</taxon>
        <taxon>Actinomycetota</taxon>
        <taxon>Actinomycetes</taxon>
        <taxon>Micrococcales</taxon>
        <taxon>Micrococcaceae</taxon>
        <taxon>Arthrobacter</taxon>
    </lineage>
</organism>
<evidence type="ECO:0000256" key="4">
    <source>
        <dbReference type="ARBA" id="ARBA00022692"/>
    </source>
</evidence>
<dbReference type="Pfam" id="PF00528">
    <property type="entry name" value="BPD_transp_1"/>
    <property type="match status" value="1"/>
</dbReference>
<comment type="caution">
    <text evidence="9">The sequence shown here is derived from an EMBL/GenBank/DDBJ whole genome shotgun (WGS) entry which is preliminary data.</text>
</comment>
<dbReference type="AlphaFoldDB" id="A0A2S5IW91"/>
<sequence>MDLPAVRSSTRHRRCPHRRKEVMAVLEAPARPRVKRPPRDRQEWGSPATYFIAFVFIALCLGPVIYIILGGFRDNSQITNSPAGFPDPWNFDNYAEVLASPTFWRQVGNSAIAGLATTLGVVVLGLMASFVLARYRFAGRGAMYSLFAAGLMFPMTVAITPLYILVRDLGLMNSLAGVILPQIAFGLPVTIIILVPFLKAIPDEIEEAASIDGTSRLGFFFRMVVPLSLPGVVTTGILAFVASWNSYLLPLFILSDQASYTLPLGVQAFASQYSVDTAKVLAFTSLSMIPALIFFTLFERRIVGGLTGAVKG</sequence>
<reference evidence="9 10" key="1">
    <citation type="journal article" date="2014" name="Int. J. Syst. Evol. Microbiol.">
        <title>Arthrobacter pityocampae sp. nov., isolated from Thaumetopoea pityocampa (Lep., Thaumetopoeidae).</title>
        <authorList>
            <person name="Ince I.A."/>
            <person name="Demirbag Z."/>
            <person name="Kati H."/>
        </authorList>
    </citation>
    <scope>NUCLEOTIDE SEQUENCE [LARGE SCALE GENOMIC DNA]</scope>
    <source>
        <strain evidence="9 10">Tp2</strain>
    </source>
</reference>
<keyword evidence="9" id="KW-0547">Nucleotide-binding</keyword>
<feature type="transmembrane region" description="Helical" evidence="7">
    <location>
        <begin position="48"/>
        <end position="69"/>
    </location>
</feature>
<evidence type="ECO:0000259" key="8">
    <source>
        <dbReference type="PROSITE" id="PS50928"/>
    </source>
</evidence>
<feature type="transmembrane region" description="Helical" evidence="7">
    <location>
        <begin position="219"/>
        <end position="242"/>
    </location>
</feature>
<dbReference type="Gene3D" id="1.10.3720.10">
    <property type="entry name" value="MetI-like"/>
    <property type="match status" value="1"/>
</dbReference>
<evidence type="ECO:0000256" key="5">
    <source>
        <dbReference type="ARBA" id="ARBA00022989"/>
    </source>
</evidence>
<feature type="domain" description="ABC transmembrane type-1" evidence="8">
    <location>
        <begin position="107"/>
        <end position="298"/>
    </location>
</feature>
<name>A0A2S5IW91_9MICC</name>
<evidence type="ECO:0000256" key="1">
    <source>
        <dbReference type="ARBA" id="ARBA00004651"/>
    </source>
</evidence>
<dbReference type="GO" id="GO:0055085">
    <property type="term" value="P:transmembrane transport"/>
    <property type="evidence" value="ECO:0007669"/>
    <property type="project" value="InterPro"/>
</dbReference>
<keyword evidence="3" id="KW-1003">Cell membrane</keyword>
<dbReference type="InterPro" id="IPR035906">
    <property type="entry name" value="MetI-like_sf"/>
</dbReference>
<feature type="transmembrane region" description="Helical" evidence="7">
    <location>
        <begin position="178"/>
        <end position="198"/>
    </location>
</feature>
<feature type="transmembrane region" description="Helical" evidence="7">
    <location>
        <begin position="144"/>
        <end position="166"/>
    </location>
</feature>
<evidence type="ECO:0000256" key="3">
    <source>
        <dbReference type="ARBA" id="ARBA00022475"/>
    </source>
</evidence>
<keyword evidence="6 7" id="KW-0472">Membrane</keyword>
<accession>A0A2S5IW91</accession>